<keyword evidence="1" id="KW-1133">Transmembrane helix</keyword>
<feature type="transmembrane region" description="Helical" evidence="1">
    <location>
        <begin position="232"/>
        <end position="256"/>
    </location>
</feature>
<keyword evidence="1" id="KW-0812">Transmembrane</keyword>
<organism evidence="3 4">
    <name type="scientific">Ceratobasidium theobromae</name>
    <dbReference type="NCBI Taxonomy" id="1582974"/>
    <lineage>
        <taxon>Eukaryota</taxon>
        <taxon>Fungi</taxon>
        <taxon>Dikarya</taxon>
        <taxon>Basidiomycota</taxon>
        <taxon>Agaricomycotina</taxon>
        <taxon>Agaricomycetes</taxon>
        <taxon>Cantharellales</taxon>
        <taxon>Ceratobasidiaceae</taxon>
        <taxon>Ceratobasidium</taxon>
    </lineage>
</organism>
<dbReference type="Proteomes" id="UP000383932">
    <property type="component" value="Unassembled WGS sequence"/>
</dbReference>
<sequence>MFPARGPSRKSTRFTVDEGGEEHVVLEMKPPTRSRSILGRSNEHLVTGETGTQRPRSNATKMESLGEFDDYGQEMGPDARVWKTYVREADKFDNEQVDGWNKSLDVTLIFAALFSAICTAFVIEGTKLLQEDPTEASTKLITQTLLAIANNNSRPIELPSSDNGFSPGWWPILVNAFWFFALILSVAVSLTAMLAKEWCYLFMSGRSGAPFLQAKRRQQRWNGIENWKMQEFIMYLPSMIQLSFLSFAVGLCMYLWQIHFVVSIPVIFVTTVSVAVFLAATILPLQHELCPYSTSISRLVKASLRKLRKKGRYDDENSGGDPVVFQAICWLIEVCEDTRSVDIALQALAGANKIFSKWRSEERDVDAVERKFRDELTKREADKLVRKRLAGINSSTRRDEYLYDLYVRALDFMDIFGFDSNHTKVAGERFDLRKKILDLHISANVITTERLEDFALTDIDYEVLSIGQKSASHCLQAFRSGEPSQLLEHLELAVNMLERYGLRKVTLQPVPRYRLAVGAALSLSCLPARHDSAEAVKHVLRLIPVQVRISQQHLALLLTAFALTISDCPGWTESRLSHSDRIERAIEAVAYYGPDIDKLSEDDAKAMIDFGLLELLSNSTSYSFDTPDFKAINLAFRSLQDVRNHHAIHTLPPDFDVRRYVMETITNNVSSDGEEHDLFTTDAPVATGYLVALDRTYSPALGAPTEPVYAFVIECLCRSSDGFTIDVALNLMHEFPIPELSEALIWTLNSREIVKLLFTTRESNNENQKLVARGLLALLAKLTCQSADLDSDGWNELAADILLNDGPGQSVSEERMGQRWDELATEYEDMISNDQMHRDKYMNRLLGQIQN</sequence>
<gene>
    <name evidence="3" type="ORF">CTheo_6456</name>
</gene>
<name>A0A5N5QEP6_9AGAM</name>
<dbReference type="Pfam" id="PF20153">
    <property type="entry name" value="DUF6535"/>
    <property type="match status" value="1"/>
</dbReference>
<evidence type="ECO:0000313" key="4">
    <source>
        <dbReference type="Proteomes" id="UP000383932"/>
    </source>
</evidence>
<evidence type="ECO:0000259" key="2">
    <source>
        <dbReference type="Pfam" id="PF20153"/>
    </source>
</evidence>
<evidence type="ECO:0000313" key="3">
    <source>
        <dbReference type="EMBL" id="KAB5590089.1"/>
    </source>
</evidence>
<dbReference type="InterPro" id="IPR045338">
    <property type="entry name" value="DUF6535"/>
</dbReference>
<evidence type="ECO:0000256" key="1">
    <source>
        <dbReference type="SAM" id="Phobius"/>
    </source>
</evidence>
<accession>A0A5N5QEP6</accession>
<dbReference type="EMBL" id="SSOP01000198">
    <property type="protein sequence ID" value="KAB5590089.1"/>
    <property type="molecule type" value="Genomic_DNA"/>
</dbReference>
<dbReference type="AlphaFoldDB" id="A0A5N5QEP6"/>
<dbReference type="OrthoDB" id="3219854at2759"/>
<feature type="domain" description="DUF6535" evidence="2">
    <location>
        <begin position="82"/>
        <end position="257"/>
    </location>
</feature>
<protein>
    <submittedName>
        <fullName evidence="3">Anaphase-promoting complex subunit 2</fullName>
    </submittedName>
</protein>
<reference evidence="3 4" key="1">
    <citation type="journal article" date="2019" name="Fungal Biol. Biotechnol.">
        <title>Draft genome sequence of fastidious pathogen Ceratobasidium theobromae, which causes vascular-streak dieback in Theobroma cacao.</title>
        <authorList>
            <person name="Ali S.S."/>
            <person name="Asman A."/>
            <person name="Shao J."/>
            <person name="Firmansyah A.P."/>
            <person name="Susilo A.W."/>
            <person name="Rosmana A."/>
            <person name="McMahon P."/>
            <person name="Junaid M."/>
            <person name="Guest D."/>
            <person name="Kheng T.Y."/>
            <person name="Meinhardt L.W."/>
            <person name="Bailey B.A."/>
        </authorList>
    </citation>
    <scope>NUCLEOTIDE SEQUENCE [LARGE SCALE GENOMIC DNA]</scope>
    <source>
        <strain evidence="3 4">CT2</strain>
    </source>
</reference>
<feature type="transmembrane region" description="Helical" evidence="1">
    <location>
        <begin position="262"/>
        <end position="285"/>
    </location>
</feature>
<comment type="caution">
    <text evidence="3">The sequence shown here is derived from an EMBL/GenBank/DDBJ whole genome shotgun (WGS) entry which is preliminary data.</text>
</comment>
<keyword evidence="4" id="KW-1185">Reference proteome</keyword>
<keyword evidence="1" id="KW-0472">Membrane</keyword>
<proteinExistence type="predicted"/>
<feature type="transmembrane region" description="Helical" evidence="1">
    <location>
        <begin position="169"/>
        <end position="195"/>
    </location>
</feature>